<accession>A0A086YA43</accession>
<comment type="caution">
    <text evidence="4">The sequence shown here is derived from an EMBL/GenBank/DDBJ whole genome shotgun (WGS) entry which is preliminary data.</text>
</comment>
<evidence type="ECO:0000256" key="2">
    <source>
        <dbReference type="ARBA" id="ARBA00005979"/>
    </source>
</evidence>
<dbReference type="InterPro" id="IPR013785">
    <property type="entry name" value="Aldolase_TIM"/>
</dbReference>
<dbReference type="Gene3D" id="3.20.20.70">
    <property type="entry name" value="Aldolase class I"/>
    <property type="match status" value="1"/>
</dbReference>
<gene>
    <name evidence="4" type="ORF">CN97_08895</name>
</gene>
<dbReference type="OrthoDB" id="9784632at2"/>
<dbReference type="RefSeq" id="WP_035707333.1">
    <property type="nucleotide sequence ID" value="NZ_CAMIFG010000044.1"/>
</dbReference>
<organism evidence="4 5">
    <name type="scientific">Haematobacter massiliensis</name>
    <dbReference type="NCBI Taxonomy" id="195105"/>
    <lineage>
        <taxon>Bacteria</taxon>
        <taxon>Pseudomonadati</taxon>
        <taxon>Pseudomonadota</taxon>
        <taxon>Alphaproteobacteria</taxon>
        <taxon>Rhodobacterales</taxon>
        <taxon>Paracoccaceae</taxon>
        <taxon>Haematobacter</taxon>
    </lineage>
</organism>
<dbReference type="FunFam" id="3.20.20.70:FF:000059">
    <property type="entry name" value="N-ethylmaleimide reductase, FMN-linked"/>
    <property type="match status" value="1"/>
</dbReference>
<proteinExistence type="inferred from homology"/>
<comment type="cofactor">
    <cofactor evidence="1">
        <name>FMN</name>
        <dbReference type="ChEBI" id="CHEBI:58210"/>
    </cofactor>
</comment>
<dbReference type="PANTHER" id="PTHR22893">
    <property type="entry name" value="NADH OXIDOREDUCTASE-RELATED"/>
    <property type="match status" value="1"/>
</dbReference>
<dbReference type="GO" id="GO:0016628">
    <property type="term" value="F:oxidoreductase activity, acting on the CH-CH group of donors, NAD or NADP as acceptor"/>
    <property type="evidence" value="ECO:0007669"/>
    <property type="project" value="UniProtKB-ARBA"/>
</dbReference>
<keyword evidence="5" id="KW-1185">Reference proteome</keyword>
<name>A0A086YA43_9RHOB</name>
<evidence type="ECO:0000256" key="1">
    <source>
        <dbReference type="ARBA" id="ARBA00001917"/>
    </source>
</evidence>
<dbReference type="AlphaFoldDB" id="A0A086YA43"/>
<evidence type="ECO:0000256" key="3">
    <source>
        <dbReference type="ARBA" id="ARBA00023002"/>
    </source>
</evidence>
<dbReference type="CDD" id="cd02933">
    <property type="entry name" value="OYE_like_FMN"/>
    <property type="match status" value="1"/>
</dbReference>
<dbReference type="Proteomes" id="UP000028826">
    <property type="component" value="Unassembled WGS sequence"/>
</dbReference>
<dbReference type="GO" id="GO:0010181">
    <property type="term" value="F:FMN binding"/>
    <property type="evidence" value="ECO:0007669"/>
    <property type="project" value="InterPro"/>
</dbReference>
<dbReference type="GO" id="GO:0005829">
    <property type="term" value="C:cytosol"/>
    <property type="evidence" value="ECO:0007669"/>
    <property type="project" value="UniProtKB-ARBA"/>
</dbReference>
<dbReference type="STRING" id="195105.CN97_08895"/>
<keyword evidence="3" id="KW-0560">Oxidoreductase</keyword>
<evidence type="ECO:0000313" key="5">
    <source>
        <dbReference type="Proteomes" id="UP000028826"/>
    </source>
</evidence>
<dbReference type="eggNOG" id="COG1902">
    <property type="taxonomic scope" value="Bacteria"/>
</dbReference>
<dbReference type="PANTHER" id="PTHR22893:SF91">
    <property type="entry name" value="NADPH DEHYDROGENASE 2-RELATED"/>
    <property type="match status" value="1"/>
</dbReference>
<dbReference type="SUPFAM" id="SSF51395">
    <property type="entry name" value="FMN-linked oxidoreductases"/>
    <property type="match status" value="1"/>
</dbReference>
<dbReference type="InterPro" id="IPR045247">
    <property type="entry name" value="Oye-like"/>
</dbReference>
<dbReference type="NCBIfam" id="NF007899">
    <property type="entry name" value="PRK10605.1"/>
    <property type="match status" value="1"/>
</dbReference>
<dbReference type="InterPro" id="IPR001155">
    <property type="entry name" value="OxRdtase_FMN_N"/>
</dbReference>
<protein>
    <submittedName>
        <fullName evidence="4">NADH:flavin oxidoreductase</fullName>
    </submittedName>
</protein>
<dbReference type="Pfam" id="PF00724">
    <property type="entry name" value="Oxidored_FMN"/>
    <property type="match status" value="1"/>
</dbReference>
<comment type="similarity">
    <text evidence="2">Belongs to the NADH:flavin oxidoreductase/NADH oxidase family.</text>
</comment>
<dbReference type="EMBL" id="JGYG01000002">
    <property type="protein sequence ID" value="KFI31143.1"/>
    <property type="molecule type" value="Genomic_DNA"/>
</dbReference>
<evidence type="ECO:0000313" key="4">
    <source>
        <dbReference type="EMBL" id="KFI31143.1"/>
    </source>
</evidence>
<sequence>MTEPKLFTSIKVGDITLPNRIAMAPLTRNRALPEGDIPREMNAEYYAQRATAGLIISEGTQISPQGKGYAFTPGIYSAAQVEGWKRVTEAVHANGGHIAAQLWHVGRVSIPALQPDGQDPVGPSDIPSGSRTYDGQGFVPTSTPRPLRTDEIPGIVADYVKAARNARDAGFDMVEIHAANGYLLDQFLRDAVNTRTDAYGGSAENRVRFLDEVVAAVVAEIGAGRVGVRLSPWAKANNAPLDSDVPGTYGLAVDALNRHGVAFLHVVEGMTGGPRDDAPADQIAALRERFDGVYMANNGYDRQTAIDAVESGRADMVSFGKLFIANPDLVERLKSDAPLNAADQKTFYGGGREGYTDYPFLETTGVA</sequence>
<reference evidence="4 5" key="1">
    <citation type="submission" date="2014-03" db="EMBL/GenBank/DDBJ databases">
        <title>Genome of Haematobacter massiliensis CCUG 47968.</title>
        <authorList>
            <person name="Wang D."/>
            <person name="Wang G."/>
        </authorList>
    </citation>
    <scope>NUCLEOTIDE SEQUENCE [LARGE SCALE GENOMIC DNA]</scope>
    <source>
        <strain evidence="4 5">CCUG 47968</strain>
    </source>
</reference>